<gene>
    <name evidence="1" type="ORF">Q604_UNBC17821G0001</name>
</gene>
<reference evidence="1" key="1">
    <citation type="submission" date="2013-12" db="EMBL/GenBank/DDBJ databases">
        <title>A Varibaculum cambriense genome reconstructed from a premature infant gut community with otherwise low bacterial novelty that shifts toward anaerobic metabolism during the third week of life.</title>
        <authorList>
            <person name="Brown C.T."/>
            <person name="Sharon I."/>
            <person name="Thomas B.C."/>
            <person name="Castelle C.J."/>
            <person name="Morowitz M.J."/>
            <person name="Banfield J.F."/>
        </authorList>
    </citation>
    <scope>NUCLEOTIDE SEQUENCE</scope>
</reference>
<dbReference type="EMBL" id="AZMM01017821">
    <property type="protein sequence ID" value="ETJ25400.1"/>
    <property type="molecule type" value="Genomic_DNA"/>
</dbReference>
<organism evidence="1">
    <name type="scientific">human gut metagenome</name>
    <dbReference type="NCBI Taxonomy" id="408170"/>
    <lineage>
        <taxon>unclassified sequences</taxon>
        <taxon>metagenomes</taxon>
        <taxon>organismal metagenomes</taxon>
    </lineage>
</organism>
<dbReference type="AlphaFoldDB" id="W1X7I1"/>
<accession>W1X7I1</accession>
<protein>
    <submittedName>
        <fullName evidence="1">Uncharacterized protein</fullName>
    </submittedName>
</protein>
<proteinExistence type="predicted"/>
<name>W1X7I1_9ZZZZ</name>
<evidence type="ECO:0000313" key="1">
    <source>
        <dbReference type="EMBL" id="ETJ25400.1"/>
    </source>
</evidence>
<sequence>MSPLVIGYSGWENDVIMSELKERFK</sequence>
<feature type="non-terminal residue" evidence="1">
    <location>
        <position position="25"/>
    </location>
</feature>
<comment type="caution">
    <text evidence="1">The sequence shown here is derived from an EMBL/GenBank/DDBJ whole genome shotgun (WGS) entry which is preliminary data.</text>
</comment>